<dbReference type="InterPro" id="IPR036890">
    <property type="entry name" value="HATPase_C_sf"/>
</dbReference>
<dbReference type="CDD" id="cd16917">
    <property type="entry name" value="HATPase_UhpB-NarQ-NarX-like"/>
    <property type="match status" value="1"/>
</dbReference>
<feature type="transmembrane region" description="Helical" evidence="4">
    <location>
        <begin position="222"/>
        <end position="247"/>
    </location>
</feature>
<keyword evidence="4" id="KW-0472">Membrane</keyword>
<dbReference type="GO" id="GO:0016301">
    <property type="term" value="F:kinase activity"/>
    <property type="evidence" value="ECO:0007669"/>
    <property type="project" value="UniProtKB-KW"/>
</dbReference>
<evidence type="ECO:0000313" key="6">
    <source>
        <dbReference type="EMBL" id="PFG48336.1"/>
    </source>
</evidence>
<accession>A0A2A9FC29</accession>
<feature type="domain" description="Histidine kinase/HSP90-like ATPase" evidence="5">
    <location>
        <begin position="350"/>
        <end position="441"/>
    </location>
</feature>
<name>A0A2A9FC29_9PSEU</name>
<gene>
    <name evidence="6" type="ORF">ATK36_3420</name>
</gene>
<dbReference type="Gene3D" id="3.30.565.10">
    <property type="entry name" value="Histidine kinase-like ATPase, C-terminal domain"/>
    <property type="match status" value="1"/>
</dbReference>
<evidence type="ECO:0000313" key="7">
    <source>
        <dbReference type="Proteomes" id="UP000243542"/>
    </source>
</evidence>
<dbReference type="InterPro" id="IPR050482">
    <property type="entry name" value="Sensor_HK_TwoCompSys"/>
</dbReference>
<dbReference type="PANTHER" id="PTHR24421">
    <property type="entry name" value="NITRATE/NITRITE SENSOR PROTEIN NARX-RELATED"/>
    <property type="match status" value="1"/>
</dbReference>
<dbReference type="AlphaFoldDB" id="A0A2A9FC29"/>
<evidence type="ECO:0000256" key="3">
    <source>
        <dbReference type="ARBA" id="ARBA00023012"/>
    </source>
</evidence>
<feature type="transmembrane region" description="Helical" evidence="4">
    <location>
        <begin position="175"/>
        <end position="201"/>
    </location>
</feature>
<dbReference type="GO" id="GO:0000160">
    <property type="term" value="P:phosphorelay signal transduction system"/>
    <property type="evidence" value="ECO:0007669"/>
    <property type="project" value="UniProtKB-KW"/>
</dbReference>
<dbReference type="SMART" id="SM00387">
    <property type="entry name" value="HATPase_c"/>
    <property type="match status" value="1"/>
</dbReference>
<dbReference type="EMBL" id="PDJK01000002">
    <property type="protein sequence ID" value="PFG48336.1"/>
    <property type="molecule type" value="Genomic_DNA"/>
</dbReference>
<evidence type="ECO:0000256" key="2">
    <source>
        <dbReference type="ARBA" id="ARBA00022777"/>
    </source>
</evidence>
<keyword evidence="1" id="KW-0808">Transferase</keyword>
<keyword evidence="4" id="KW-1133">Transmembrane helix</keyword>
<dbReference type="Pfam" id="PF02518">
    <property type="entry name" value="HATPase_c"/>
    <property type="match status" value="1"/>
</dbReference>
<feature type="transmembrane region" description="Helical" evidence="4">
    <location>
        <begin position="101"/>
        <end position="123"/>
    </location>
</feature>
<keyword evidence="7" id="KW-1185">Reference proteome</keyword>
<proteinExistence type="predicted"/>
<keyword evidence="3" id="KW-0902">Two-component regulatory system</keyword>
<dbReference type="SUPFAM" id="SSF55874">
    <property type="entry name" value="ATPase domain of HSP90 chaperone/DNA topoisomerase II/histidine kinase"/>
    <property type="match status" value="1"/>
</dbReference>
<keyword evidence="4" id="KW-0812">Transmembrane</keyword>
<organism evidence="6 7">
    <name type="scientific">Amycolatopsis sulphurea</name>
    <dbReference type="NCBI Taxonomy" id="76022"/>
    <lineage>
        <taxon>Bacteria</taxon>
        <taxon>Bacillati</taxon>
        <taxon>Actinomycetota</taxon>
        <taxon>Actinomycetes</taxon>
        <taxon>Pseudonocardiales</taxon>
        <taxon>Pseudonocardiaceae</taxon>
        <taxon>Amycolatopsis</taxon>
    </lineage>
</organism>
<dbReference type="InterPro" id="IPR003594">
    <property type="entry name" value="HATPase_dom"/>
</dbReference>
<dbReference type="Proteomes" id="UP000243542">
    <property type="component" value="Unassembled WGS sequence"/>
</dbReference>
<protein>
    <submittedName>
        <fullName evidence="6">Signal transduction histidine kinase</fullName>
    </submittedName>
</protein>
<keyword evidence="2 6" id="KW-0418">Kinase</keyword>
<evidence type="ECO:0000256" key="1">
    <source>
        <dbReference type="ARBA" id="ARBA00022679"/>
    </source>
</evidence>
<sequence length="441" mass="46471">MTVQERERPDGGPSFLVTLLRRGTPALAAATTGLSDEVADPTPVRALRRISRMAGPVDPGFQDNLLLRAARYVALVPPAYRLIAVPGQFFGYLAAHGSAGLAPVALVAAGSVALSLSGVFWMLRGAPFRSDRTAWLLAGDLVATLVFELVIGATVPNGAFHDALAVADKHLLGNIALLTLAVGIPAGLGPAALSFPVRLLAGVINSGQADLEQAGSLYPPMFGVLFTAVGALIMLGLGTRLALAYGIRNGRLAERARQHRMLHDTVLQTLEAISLGPADAPGRLAEVQRLARAQAMQLRQTIEAAAAHETEERSRPLGAKLTALAAEMARDGLRAQLVVSELDEDTLSEVRQIAIRDAVREAMRNTMKHSGTDQVVVRVEERDGGIAVIIRDHGTGFSAQDRPAGFGISESITARLAEVGGTAWVESSPGSGTRVTLWVPN</sequence>
<dbReference type="RefSeq" id="WP_098512435.1">
    <property type="nucleotide sequence ID" value="NZ_JBIAKZ010000002.1"/>
</dbReference>
<comment type="caution">
    <text evidence="6">The sequence shown here is derived from an EMBL/GenBank/DDBJ whole genome shotgun (WGS) entry which is preliminary data.</text>
</comment>
<feature type="transmembrane region" description="Helical" evidence="4">
    <location>
        <begin position="135"/>
        <end position="155"/>
    </location>
</feature>
<reference evidence="6 7" key="1">
    <citation type="submission" date="2017-10" db="EMBL/GenBank/DDBJ databases">
        <title>Sequencing the genomes of 1000 actinobacteria strains.</title>
        <authorList>
            <person name="Klenk H.-P."/>
        </authorList>
    </citation>
    <scope>NUCLEOTIDE SEQUENCE [LARGE SCALE GENOMIC DNA]</scope>
    <source>
        <strain evidence="6 7">DSM 46092</strain>
    </source>
</reference>
<feature type="transmembrane region" description="Helical" evidence="4">
    <location>
        <begin position="72"/>
        <end position="95"/>
    </location>
</feature>
<evidence type="ECO:0000259" key="5">
    <source>
        <dbReference type="SMART" id="SM00387"/>
    </source>
</evidence>
<evidence type="ECO:0000256" key="4">
    <source>
        <dbReference type="SAM" id="Phobius"/>
    </source>
</evidence>